<evidence type="ECO:0000313" key="6">
    <source>
        <dbReference type="Proteomes" id="UP000298390"/>
    </source>
</evidence>
<dbReference type="STRING" id="34475.A0A4Y9XXQ4"/>
<evidence type="ECO:0000256" key="2">
    <source>
        <dbReference type="SAM" id="MobiDB-lite"/>
    </source>
</evidence>
<protein>
    <submittedName>
        <fullName evidence="5">Uncharacterized protein</fullName>
    </submittedName>
</protein>
<comment type="similarity">
    <text evidence="1">Belongs to the VPS8 family.</text>
</comment>
<dbReference type="GO" id="GO:0034058">
    <property type="term" value="P:endosomal vesicle fusion"/>
    <property type="evidence" value="ECO:0007669"/>
    <property type="project" value="TreeGrafter"/>
</dbReference>
<dbReference type="EMBL" id="SEKV01000685">
    <property type="protein sequence ID" value="TFY54552.1"/>
    <property type="molecule type" value="Genomic_DNA"/>
</dbReference>
<feature type="compositionally biased region" description="Basic and acidic residues" evidence="2">
    <location>
        <begin position="95"/>
        <end position="110"/>
    </location>
</feature>
<feature type="compositionally biased region" description="Polar residues" evidence="2">
    <location>
        <begin position="147"/>
        <end position="159"/>
    </location>
</feature>
<organism evidence="5 6">
    <name type="scientific">Rhodofomes roseus</name>
    <dbReference type="NCBI Taxonomy" id="34475"/>
    <lineage>
        <taxon>Eukaryota</taxon>
        <taxon>Fungi</taxon>
        <taxon>Dikarya</taxon>
        <taxon>Basidiomycota</taxon>
        <taxon>Agaricomycotina</taxon>
        <taxon>Agaricomycetes</taxon>
        <taxon>Polyporales</taxon>
        <taxon>Rhodofomes</taxon>
    </lineage>
</organism>
<dbReference type="InterPro" id="IPR036322">
    <property type="entry name" value="WD40_repeat_dom_sf"/>
</dbReference>
<dbReference type="Proteomes" id="UP000298390">
    <property type="component" value="Unassembled WGS sequence"/>
</dbReference>
<dbReference type="Pfam" id="PF25066">
    <property type="entry name" value="TPR_VPS8_2"/>
    <property type="match status" value="1"/>
</dbReference>
<feature type="compositionally biased region" description="Basic residues" evidence="2">
    <location>
        <begin position="427"/>
        <end position="438"/>
    </location>
</feature>
<feature type="compositionally biased region" description="Acidic residues" evidence="2">
    <location>
        <begin position="11"/>
        <end position="20"/>
    </location>
</feature>
<dbReference type="SUPFAM" id="SSF50978">
    <property type="entry name" value="WD40 repeat-like"/>
    <property type="match status" value="1"/>
</dbReference>
<evidence type="ECO:0000313" key="5">
    <source>
        <dbReference type="EMBL" id="TFY54552.1"/>
    </source>
</evidence>
<dbReference type="InterPro" id="IPR059070">
    <property type="entry name" value="TPR_VPS8_2"/>
</dbReference>
<reference evidence="5 6" key="1">
    <citation type="submission" date="2019-01" db="EMBL/GenBank/DDBJ databases">
        <title>Genome sequencing of the rare red list fungi Fomitopsis rosea.</title>
        <authorList>
            <person name="Buettner E."/>
            <person name="Kellner H."/>
        </authorList>
    </citation>
    <scope>NUCLEOTIDE SEQUENCE [LARGE SCALE GENOMIC DNA]</scope>
    <source>
        <strain evidence="5 6">DSM 105464</strain>
    </source>
</reference>
<feature type="compositionally biased region" description="Polar residues" evidence="2">
    <location>
        <begin position="171"/>
        <end position="190"/>
    </location>
</feature>
<dbReference type="PANTHER" id="PTHR12616">
    <property type="entry name" value="VACUOLAR PROTEIN SORTING VPS41"/>
    <property type="match status" value="1"/>
</dbReference>
<name>A0A4Y9XXQ4_9APHY</name>
<feature type="region of interest" description="Disordered" evidence="2">
    <location>
        <begin position="418"/>
        <end position="438"/>
    </location>
</feature>
<accession>A0A4Y9XXQ4</accession>
<evidence type="ECO:0000259" key="3">
    <source>
        <dbReference type="Pfam" id="PF12816"/>
    </source>
</evidence>
<dbReference type="Gene3D" id="2.130.10.10">
    <property type="entry name" value="YVTN repeat-like/Quinoprotein amine dehydrogenase"/>
    <property type="match status" value="1"/>
</dbReference>
<evidence type="ECO:0000256" key="1">
    <source>
        <dbReference type="ARBA" id="ARBA00009422"/>
    </source>
</evidence>
<evidence type="ECO:0000259" key="4">
    <source>
        <dbReference type="Pfam" id="PF25066"/>
    </source>
</evidence>
<dbReference type="GO" id="GO:0030897">
    <property type="term" value="C:HOPS complex"/>
    <property type="evidence" value="ECO:0007669"/>
    <property type="project" value="TreeGrafter"/>
</dbReference>
<feature type="domain" description="VPS8-like TPR-like repeats" evidence="4">
    <location>
        <begin position="1345"/>
        <end position="1514"/>
    </location>
</feature>
<gene>
    <name evidence="5" type="ORF">EVJ58_g8797</name>
</gene>
<dbReference type="Pfam" id="PF12816">
    <property type="entry name" value="TPR_Vps8"/>
    <property type="match status" value="1"/>
</dbReference>
<feature type="compositionally biased region" description="Basic and acidic residues" evidence="2">
    <location>
        <begin position="21"/>
        <end position="34"/>
    </location>
</feature>
<sequence length="1576" mass="174188">MNGTRQHDELDFSDVEDREVQDDHPGDYSARLEELMSDTEEGSNGHAHDGGDDEEEEEEGFVYSGVDAGASGGYREQLRDVLGPDHEEDELDEREVERSLVHDVEEKEHLASLMEDEARPAGPLSDETPSTPPSPPINMPGAASPTKLPTSNGRGTPSKLSRPFLHPTISRLRSTTPQASRVPSSASVGTLFSHAPEGASESPSHFSALSRSSSATHIAANGVNGKSNATSETREVFRWTQLKTIGDFLFTTQSQKVASLLGTENIGSPTVMAANGLICVGTDTGKVVVFDFKQNLKCICGAEDKTVGPVTAVALSFDHTFVATGHTNGHIQLFDLNSPKTPARSVPPTTLAEVAAGRQEGHLTGSRIVSIGFVAGRHTAIVSADDSGLSFYHSLGKVFFMDASDTLRLLGKYPEDGFGPGPSGRNGAHHFRRRKPRKGNSLLAMAPLPLGTASHPTDQYNLIALLTPIKLVIVGLKPSPRTWYRRHREDEDTTSRSRFKGTLAWYPSVVPGGDAAAELTSKKDQAHGNGIHSSTTPVLVYSWADTLHMLRVSETKVPQQVRNARTGKVTMTEVGRVTFEEGGHWTAGGDVLALQWLNVNQVVVLTVDALEVYDVRSRKLVEQASFDARLLVSPILGHTINSSVSYPDAVMEVSHSVRVYKGKIFTLGQHDVQVGTLLTWADRILSFVQRGDFLSAIELTRAYYVGQSLGNRNGLPEPPEQLQKVVGEKMHELMVASARYAFSEDRLTDGTLAGLDGRGVDQTSLFEGLVKVCIRACMALDDYDFLYEDLFQYYDDTRITRIFLSQLEPFIIDGNLHYVPPRITQRLIAVHDEDGRPDLVERLIWHIDPECLDVNQAITLCQRHGLYDALLYVFTRAMRDYEAPLVVLLDLIRQVQQYRRAREEGLTFGPYTDDDAIEPVVLNAYKVYPYLGNILTGLAYPSAEPLPSEEADQARHTVYRFLMSGQSRVWPQGEGGKLVLTADEENGVEPTYPYARLLLRFDPEAFLHTLDLAFEDGYLSDRDSPRGAIRLLMVKILLEIASSGDLTQDAVTFVNIFIARNVPKYPQFLQMPPTTLHSIVIGLAEDPDRSTQEDRQLAAEHLLSDYTPHETNRIIALFEKAGFYRILRSWYRQERKWSPLLLTYVHDRNLSTPEVLGSLDDVLTLVKRLHKGTLPPEILTTITDCLSLLLERGVVQTAALLDTHIPSLHETAMSQLQDHPDSAKFAYLKFLLGPPQEGDDDGVAVRKGGPSPHIPSDLRRTYLTLHCRLDPAGVIAALCYLPAELLDTEDAARICEEHAIYDAVVWVLDHQGVPLVALSKAESFENQLSARLADTLVQYDSASEESVQEVLAALDAVGQRAVAMCLEHSQSSQDVPLEDIWYHLLKSQIDTVQRVAACCMGAAPDATDADTDRTKQYELQQATLSSLRKSMQSAFTALMSISSAKGLSLPRLFKRLLTTASQNSVSKPTLYAEFRTLFTGMLESYRSDGDMLIITKHLVGRDLFTNVEEFTQERLRGWRPSQGRCQTCKEWLVDNKTSSAAEQDDRTGVSIIVSRTGALYHQSCLPPTHQDNIAVH</sequence>
<dbReference type="GO" id="GO:0005770">
    <property type="term" value="C:late endosome"/>
    <property type="evidence" value="ECO:0007669"/>
    <property type="project" value="TreeGrafter"/>
</dbReference>
<dbReference type="InterPro" id="IPR025941">
    <property type="entry name" value="Vps8_central_dom"/>
</dbReference>
<dbReference type="InterPro" id="IPR015943">
    <property type="entry name" value="WD40/YVTN_repeat-like_dom_sf"/>
</dbReference>
<feature type="compositionally biased region" description="Basic and acidic residues" evidence="2">
    <location>
        <begin position="76"/>
        <end position="85"/>
    </location>
</feature>
<feature type="region of interest" description="Disordered" evidence="2">
    <location>
        <begin position="1"/>
        <end position="210"/>
    </location>
</feature>
<feature type="compositionally biased region" description="Basic and acidic residues" evidence="2">
    <location>
        <begin position="1"/>
        <end position="10"/>
    </location>
</feature>
<dbReference type="PANTHER" id="PTHR12616:SF8">
    <property type="entry name" value="VACUOLAR PROTEIN SORTING-ASSOCIATED PROTEIN 8 HOMOLOG"/>
    <property type="match status" value="1"/>
</dbReference>
<dbReference type="Pfam" id="PF23410">
    <property type="entry name" value="Beta-prop_VPS8"/>
    <property type="match status" value="1"/>
</dbReference>
<dbReference type="InterPro" id="IPR045111">
    <property type="entry name" value="Vps41/Vps8"/>
</dbReference>
<feature type="compositionally biased region" description="Acidic residues" evidence="2">
    <location>
        <begin position="51"/>
        <end position="60"/>
    </location>
</feature>
<feature type="domain" description="Vacuolar protein sorting-associated protein 8 central" evidence="3">
    <location>
        <begin position="802"/>
        <end position="1014"/>
    </location>
</feature>
<proteinExistence type="inferred from homology"/>
<dbReference type="GO" id="GO:0006623">
    <property type="term" value="P:protein targeting to vacuole"/>
    <property type="evidence" value="ECO:0007669"/>
    <property type="project" value="InterPro"/>
</dbReference>
<comment type="caution">
    <text evidence="5">The sequence shown here is derived from an EMBL/GenBank/DDBJ whole genome shotgun (WGS) entry which is preliminary data.</text>
</comment>